<comment type="caution">
    <text evidence="7">The sequence shown here is derived from an EMBL/GenBank/DDBJ whole genome shotgun (WGS) entry which is preliminary data.</text>
</comment>
<proteinExistence type="inferred from homology"/>
<dbReference type="AlphaFoldDB" id="A0A0N0V4M7"/>
<dbReference type="InterPro" id="IPR052210">
    <property type="entry name" value="LysM1-like"/>
</dbReference>
<dbReference type="InterPro" id="IPR018392">
    <property type="entry name" value="LysM"/>
</dbReference>
<keyword evidence="5" id="KW-0732">Signal</keyword>
<feature type="domain" description="LysM" evidence="6">
    <location>
        <begin position="587"/>
        <end position="633"/>
    </location>
</feature>
<gene>
    <name evidence="7" type="ORF">FLAG1_11737</name>
</gene>
<feature type="region of interest" description="Disordered" evidence="4">
    <location>
        <begin position="537"/>
        <end position="576"/>
    </location>
</feature>
<evidence type="ECO:0000256" key="3">
    <source>
        <dbReference type="ARBA" id="ARBA00044955"/>
    </source>
</evidence>
<evidence type="ECO:0000256" key="5">
    <source>
        <dbReference type="SAM" id="SignalP"/>
    </source>
</evidence>
<dbReference type="OrthoDB" id="5985073at2759"/>
<dbReference type="Gene3D" id="3.10.350.10">
    <property type="entry name" value="LysM domain"/>
    <property type="match status" value="4"/>
</dbReference>
<evidence type="ECO:0000313" key="8">
    <source>
        <dbReference type="Proteomes" id="UP000037904"/>
    </source>
</evidence>
<organism evidence="7 8">
    <name type="scientific">Fusarium langsethiae</name>
    <dbReference type="NCBI Taxonomy" id="179993"/>
    <lineage>
        <taxon>Eukaryota</taxon>
        <taxon>Fungi</taxon>
        <taxon>Dikarya</taxon>
        <taxon>Ascomycota</taxon>
        <taxon>Pezizomycotina</taxon>
        <taxon>Sordariomycetes</taxon>
        <taxon>Hypocreomycetidae</taxon>
        <taxon>Hypocreales</taxon>
        <taxon>Nectriaceae</taxon>
        <taxon>Fusarium</taxon>
    </lineage>
</organism>
<evidence type="ECO:0000256" key="2">
    <source>
        <dbReference type="ARBA" id="ARBA00023026"/>
    </source>
</evidence>
<comment type="similarity">
    <text evidence="3">Belongs to the secreted LysM effector family.</text>
</comment>
<dbReference type="SMART" id="SM00257">
    <property type="entry name" value="LysM"/>
    <property type="match status" value="5"/>
</dbReference>
<evidence type="ECO:0000256" key="1">
    <source>
        <dbReference type="ARBA" id="ARBA00022669"/>
    </source>
</evidence>
<dbReference type="CDD" id="cd00118">
    <property type="entry name" value="LysM"/>
    <property type="match status" value="3"/>
</dbReference>
<dbReference type="Pfam" id="PF01476">
    <property type="entry name" value="LysM"/>
    <property type="match status" value="3"/>
</dbReference>
<sequence length="635" mass="69581">MLIKWKITLPLLLGSAVAQQFTDWVYDYDVDYYTSTCKTAINTTLDCDAVLDSIVFQNNKPTESHLEKLCTKKCEASLIQTQKDIVKACPVAQNNVTLQHGGLVTAQDNIRELLDGFTKACLKDPNTGKFCLPVMGSWPLIKDHTREQNCSDCALGAMQLGLNSELTYNEKIASEFSVLTESCQKTGFDIQVPTKAITSPVSGTKPSTTTTTIPCETPYIIQAEDTCNGICKSQNVSTYAFTRINRLNIWCDNLPKAGASVCLPKTCDVYTVEKDDDTCGRIVYKFSRYAPGFSMTQLISWNPTINDVCSNMGHHVGMQICVSPPGLGHLKPSATSDSNAPITPAPEPSNLANGTNTQCAQYYNITKGDTCADVTLAAGISLKDFYFLNPSIDKKCTNLILGEGYCVRAIGDIETYPGYTSTFSKKPGEGIDTDGGPDATLGPGWRTELPTPVDTEKPLASGTWDTGKCRVYYKWAELSDDELTQEWNSCEEIARRYRTTVETLKKWNPSLAEASPCIINKKDRYCVYLRDEYRSSTTTTTAADSKPPLATTSATASSTTETSPTKPSEGIPTPSNVAPDTIAGCKNFYTAISGDYCYSICNDNKITQEDFIKWNPSVKEDCSLVQKGFSYCIGR</sequence>
<dbReference type="PANTHER" id="PTHR34997:SF1">
    <property type="entry name" value="PEPTIDOGLYCAN-BINDING LYSIN DOMAIN"/>
    <property type="match status" value="1"/>
</dbReference>
<keyword evidence="2" id="KW-0843">Virulence</keyword>
<feature type="region of interest" description="Disordered" evidence="4">
    <location>
        <begin position="436"/>
        <end position="457"/>
    </location>
</feature>
<evidence type="ECO:0000313" key="7">
    <source>
        <dbReference type="EMBL" id="KPA35554.1"/>
    </source>
</evidence>
<feature type="compositionally biased region" description="Low complexity" evidence="4">
    <location>
        <begin position="537"/>
        <end position="569"/>
    </location>
</feature>
<feature type="chain" id="PRO_5005860848" description="LysM domain-containing protein" evidence="5">
    <location>
        <begin position="19"/>
        <end position="635"/>
    </location>
</feature>
<dbReference type="InterPro" id="IPR036779">
    <property type="entry name" value="LysM_dom_sf"/>
</dbReference>
<dbReference type="PANTHER" id="PTHR34997">
    <property type="entry name" value="AM15"/>
    <property type="match status" value="1"/>
</dbReference>
<dbReference type="SUPFAM" id="SSF54106">
    <property type="entry name" value="LysM domain"/>
    <property type="match status" value="1"/>
</dbReference>
<dbReference type="PROSITE" id="PS51782">
    <property type="entry name" value="LYSM"/>
    <property type="match status" value="4"/>
</dbReference>
<accession>A0A0N0V4M7</accession>
<dbReference type="Proteomes" id="UP000037904">
    <property type="component" value="Unassembled WGS sequence"/>
</dbReference>
<dbReference type="GO" id="GO:0008061">
    <property type="term" value="F:chitin binding"/>
    <property type="evidence" value="ECO:0007669"/>
    <property type="project" value="UniProtKB-KW"/>
</dbReference>
<feature type="domain" description="LysM" evidence="6">
    <location>
        <begin position="361"/>
        <end position="407"/>
    </location>
</feature>
<feature type="signal peptide" evidence="5">
    <location>
        <begin position="1"/>
        <end position="18"/>
    </location>
</feature>
<evidence type="ECO:0000256" key="4">
    <source>
        <dbReference type="SAM" id="MobiDB-lite"/>
    </source>
</evidence>
<reference evidence="7 8" key="1">
    <citation type="submission" date="2015-04" db="EMBL/GenBank/DDBJ databases">
        <title>The draft genome sequence of Fusarium langsethiae, a T-2/HT-2 mycotoxin producer.</title>
        <authorList>
            <person name="Lysoe E."/>
            <person name="Divon H.H."/>
            <person name="Terzi V."/>
            <person name="Orru L."/>
            <person name="Lamontanara A."/>
            <person name="Kolseth A.-K."/>
            <person name="Frandsen R.J."/>
            <person name="Nielsen K."/>
            <person name="Thrane U."/>
        </authorList>
    </citation>
    <scope>NUCLEOTIDE SEQUENCE [LARGE SCALE GENOMIC DNA]</scope>
    <source>
        <strain evidence="7 8">Fl201059</strain>
    </source>
</reference>
<name>A0A0N0V4M7_FUSLA</name>
<keyword evidence="1" id="KW-0147">Chitin-binding</keyword>
<protein>
    <recommendedName>
        <fullName evidence="6">LysM domain-containing protein</fullName>
    </recommendedName>
</protein>
<dbReference type="EMBL" id="JXCE01001037">
    <property type="protein sequence ID" value="KPA35554.1"/>
    <property type="molecule type" value="Genomic_DNA"/>
</dbReference>
<feature type="domain" description="LysM" evidence="6">
    <location>
        <begin position="217"/>
        <end position="263"/>
    </location>
</feature>
<feature type="domain" description="LysM" evidence="6">
    <location>
        <begin position="268"/>
        <end position="322"/>
    </location>
</feature>
<keyword evidence="8" id="KW-1185">Reference proteome</keyword>
<evidence type="ECO:0000259" key="6">
    <source>
        <dbReference type="PROSITE" id="PS51782"/>
    </source>
</evidence>